<evidence type="ECO:0000313" key="1">
    <source>
        <dbReference type="EMBL" id="JAD72326.1"/>
    </source>
</evidence>
<name>A0A0A9C9R3_ARUDO</name>
<proteinExistence type="predicted"/>
<organism evidence="1">
    <name type="scientific">Arundo donax</name>
    <name type="common">Giant reed</name>
    <name type="synonym">Donax arundinaceus</name>
    <dbReference type="NCBI Taxonomy" id="35708"/>
    <lineage>
        <taxon>Eukaryota</taxon>
        <taxon>Viridiplantae</taxon>
        <taxon>Streptophyta</taxon>
        <taxon>Embryophyta</taxon>
        <taxon>Tracheophyta</taxon>
        <taxon>Spermatophyta</taxon>
        <taxon>Magnoliopsida</taxon>
        <taxon>Liliopsida</taxon>
        <taxon>Poales</taxon>
        <taxon>Poaceae</taxon>
        <taxon>PACMAD clade</taxon>
        <taxon>Arundinoideae</taxon>
        <taxon>Arundineae</taxon>
        <taxon>Arundo</taxon>
    </lineage>
</organism>
<dbReference type="AlphaFoldDB" id="A0A0A9C9R3"/>
<protein>
    <submittedName>
        <fullName evidence="1">Uncharacterized protein</fullName>
    </submittedName>
</protein>
<dbReference type="EMBL" id="GBRH01225569">
    <property type="protein sequence ID" value="JAD72326.1"/>
    <property type="molecule type" value="Transcribed_RNA"/>
</dbReference>
<reference evidence="1" key="1">
    <citation type="submission" date="2014-09" db="EMBL/GenBank/DDBJ databases">
        <authorList>
            <person name="Magalhaes I.L.F."/>
            <person name="Oliveira U."/>
            <person name="Santos F.R."/>
            <person name="Vidigal T.H.D.A."/>
            <person name="Brescovit A.D."/>
            <person name="Santos A.J."/>
        </authorList>
    </citation>
    <scope>NUCLEOTIDE SEQUENCE</scope>
    <source>
        <tissue evidence="1">Shoot tissue taken approximately 20 cm above the soil surface</tissue>
    </source>
</reference>
<accession>A0A0A9C9R3</accession>
<sequence length="17" mass="1764">MCTDFGSWPTATCSIGS</sequence>
<reference evidence="1" key="2">
    <citation type="journal article" date="2015" name="Data Brief">
        <title>Shoot transcriptome of the giant reed, Arundo donax.</title>
        <authorList>
            <person name="Barrero R.A."/>
            <person name="Guerrero F.D."/>
            <person name="Moolhuijzen P."/>
            <person name="Goolsby J.A."/>
            <person name="Tidwell J."/>
            <person name="Bellgard S.E."/>
            <person name="Bellgard M.I."/>
        </authorList>
    </citation>
    <scope>NUCLEOTIDE SEQUENCE</scope>
    <source>
        <tissue evidence="1">Shoot tissue taken approximately 20 cm above the soil surface</tissue>
    </source>
</reference>